<feature type="region of interest" description="Disordered" evidence="1">
    <location>
        <begin position="64"/>
        <end position="83"/>
    </location>
</feature>
<name>A0A1C7DB52_9SPHN</name>
<evidence type="ECO:0000313" key="2">
    <source>
        <dbReference type="EMBL" id="ANU08716.1"/>
    </source>
</evidence>
<keyword evidence="3" id="KW-1185">Reference proteome</keyword>
<proteinExistence type="predicted"/>
<protein>
    <submittedName>
        <fullName evidence="2">Uncharacterized protein</fullName>
    </submittedName>
</protein>
<dbReference type="Proteomes" id="UP000092698">
    <property type="component" value="Chromosome"/>
</dbReference>
<evidence type="ECO:0000256" key="1">
    <source>
        <dbReference type="SAM" id="MobiDB-lite"/>
    </source>
</evidence>
<reference evidence="2 3" key="1">
    <citation type="submission" date="2016-07" db="EMBL/GenBank/DDBJ databases">
        <title>Complete genome sequence of Altererythrobacter namhicola JCM 16345T, containing esterase-encoding genes.</title>
        <authorList>
            <person name="Cheng H."/>
            <person name="Wu Y.-H."/>
            <person name="Jian S.-L."/>
            <person name="Huo Y.-Y."/>
            <person name="Wang C.-S."/>
            <person name="Xu X.-W."/>
        </authorList>
    </citation>
    <scope>NUCLEOTIDE SEQUENCE [LARGE SCALE GENOMIC DNA]</scope>
    <source>
        <strain evidence="2 3">JCM 16345</strain>
    </source>
</reference>
<dbReference type="AlphaFoldDB" id="A0A1C7DB52"/>
<dbReference type="OrthoDB" id="7392176at2"/>
<dbReference type="STRING" id="645517.A6F65_02435"/>
<gene>
    <name evidence="2" type="ORF">A6F65_02435</name>
</gene>
<evidence type="ECO:0000313" key="3">
    <source>
        <dbReference type="Proteomes" id="UP000092698"/>
    </source>
</evidence>
<accession>A0A1C7DB52</accession>
<sequence>MIGKMIGAFVGSKAAQSSKSLGGPTGAVLGVLAPAILRRVSLPAMIAIGAGGYLVKKVMDKDAKRQGEPAVTPLKNKDGLAAA</sequence>
<dbReference type="RefSeq" id="WP_067789236.1">
    <property type="nucleotide sequence ID" value="NZ_CP016545.1"/>
</dbReference>
<organism evidence="2 3">
    <name type="scientific">Paraurantiacibacter namhicola</name>
    <dbReference type="NCBI Taxonomy" id="645517"/>
    <lineage>
        <taxon>Bacteria</taxon>
        <taxon>Pseudomonadati</taxon>
        <taxon>Pseudomonadota</taxon>
        <taxon>Alphaproteobacteria</taxon>
        <taxon>Sphingomonadales</taxon>
        <taxon>Erythrobacteraceae</taxon>
        <taxon>Paraurantiacibacter</taxon>
    </lineage>
</organism>
<dbReference type="EMBL" id="CP016545">
    <property type="protein sequence ID" value="ANU08716.1"/>
    <property type="molecule type" value="Genomic_DNA"/>
</dbReference>
<dbReference type="KEGG" id="anh:A6F65_02435"/>